<sequence length="733" mass="80828">MLRKLHALPSLFMALFLITLATTGAMLSFMPAIHRAHAVVPDKGEVSVAAMAQRVVQHHPNVEKIDRKLSGEVVVYYKTANHQPKADLVNPLTGQSIGPYQPSAFMSWVEDMHRSFLLHDTGRKLAGGVALVMVLICLSGVFLLVRRLGGWKALIKPIKGNGVKRIHSELARFAVLGLLLSSLTGSYMSAMRFGFVKDHTFIPPSFPSSVSGGQPAPVGSLIALKNIDLTSLHELVFPYPGDLQDFYTLTTEQGAGFVDQSTGTLLNFTRLPPMGVFQQWIIRLHTGQGIWWLGLILGASALTVPVLSYTGVLAWWRKRRVKKGDLVNTPSKEANTILLVGTEGQTTWGFARDLQRQLIRAGRHVHCAQMNQLVEDYPQADTLFILTSTYGNGDAPTTAQQFMNKLKCFKSNASLRFAVLGFGDRQFPNFCQFALDVTTALEQKGLTPLCHTELINRSSAEQFREWGKTIADLTGWPLALSYHPQPTVTQTLALVGREDYGVNGHAATSILRFRAAGTHSLPFFEAGDLLGVMPPQETSARFYSLASSTTDDVLEICVRKQPNGVCSSYLHGLQLGDCIEGFIRHNPEFRPAVGRHPVILIGAGAGIGPLTGFIRQNTQRHPMFLYWGGRNQKVDFLYQPDLTRYLDDQRLTGLQTAFSQGEDQTTEKAYVQDKLLQDQTTVRQLLEQGAQILVCGGRGMANGVTQALNDILEPLQTNVDALKAQGRYLEDVY</sequence>
<evidence type="ECO:0000256" key="1">
    <source>
        <dbReference type="ARBA" id="ARBA00022630"/>
    </source>
</evidence>
<evidence type="ECO:0000256" key="2">
    <source>
        <dbReference type="ARBA" id="ARBA00022643"/>
    </source>
</evidence>
<evidence type="ECO:0000259" key="6">
    <source>
        <dbReference type="PROSITE" id="PS51384"/>
    </source>
</evidence>
<dbReference type="SUPFAM" id="SSF52218">
    <property type="entry name" value="Flavoproteins"/>
    <property type="match status" value="1"/>
</dbReference>
<dbReference type="RefSeq" id="WP_067012181.1">
    <property type="nucleotide sequence ID" value="NZ_FLOB01000001.1"/>
</dbReference>
<dbReference type="InterPro" id="IPR001433">
    <property type="entry name" value="OxRdtase_FAD/NAD-bd"/>
</dbReference>
<dbReference type="EMBL" id="FLOB01000001">
    <property type="protein sequence ID" value="SBS25874.1"/>
    <property type="molecule type" value="Genomic_DNA"/>
</dbReference>
<feature type="transmembrane region" description="Helical" evidence="4">
    <location>
        <begin position="290"/>
        <end position="316"/>
    </location>
</feature>
<keyword evidence="4" id="KW-1133">Transmembrane helix</keyword>
<feature type="transmembrane region" description="Helical" evidence="4">
    <location>
        <begin position="125"/>
        <end position="149"/>
    </location>
</feature>
<dbReference type="EC" id="1.6.2.4" evidence="3"/>
<dbReference type="Gene3D" id="2.40.30.10">
    <property type="entry name" value="Translation factors"/>
    <property type="match status" value="1"/>
</dbReference>
<feature type="transmembrane region" description="Helical" evidence="4">
    <location>
        <begin position="170"/>
        <end position="190"/>
    </location>
</feature>
<dbReference type="AlphaFoldDB" id="A0A1A8T3B8"/>
<keyword evidence="1" id="KW-0285">Flavoprotein</keyword>
<protein>
    <recommendedName>
        <fullName evidence="3">NADPH--hemoprotein reductase</fullName>
        <ecNumber evidence="3">1.6.2.4</ecNumber>
    </recommendedName>
</protein>
<dbReference type="PANTHER" id="PTHR19384:SF17">
    <property type="entry name" value="NADPH--CYTOCHROME P450 REDUCTASE"/>
    <property type="match status" value="1"/>
</dbReference>
<dbReference type="SUPFAM" id="SSF52343">
    <property type="entry name" value="Ferredoxin reductase-like, C-terminal NADP-linked domain"/>
    <property type="match status" value="1"/>
</dbReference>
<dbReference type="PROSITE" id="PS51384">
    <property type="entry name" value="FAD_FR"/>
    <property type="match status" value="1"/>
</dbReference>
<proteinExistence type="predicted"/>
<dbReference type="OrthoDB" id="9816402at2"/>
<name>A0A1A8T3B8_9GAMM</name>
<dbReference type="Pfam" id="PF00175">
    <property type="entry name" value="NAD_binding_1"/>
    <property type="match status" value="1"/>
</dbReference>
<dbReference type="Gene3D" id="3.40.50.360">
    <property type="match status" value="1"/>
</dbReference>
<evidence type="ECO:0000256" key="3">
    <source>
        <dbReference type="ARBA" id="ARBA00023797"/>
    </source>
</evidence>
<evidence type="ECO:0000313" key="8">
    <source>
        <dbReference type="Proteomes" id="UP000092544"/>
    </source>
</evidence>
<dbReference type="Pfam" id="PF00258">
    <property type="entry name" value="Flavodoxin_1"/>
    <property type="match status" value="1"/>
</dbReference>
<dbReference type="Proteomes" id="UP000092544">
    <property type="component" value="Unassembled WGS sequence"/>
</dbReference>
<dbReference type="Gene3D" id="3.40.50.80">
    <property type="entry name" value="Nucleotide-binding domain of ferredoxin-NADP reductase (FNR) module"/>
    <property type="match status" value="1"/>
</dbReference>
<dbReference type="PRINTS" id="PR00371">
    <property type="entry name" value="FPNCR"/>
</dbReference>
<dbReference type="InterPro" id="IPR039261">
    <property type="entry name" value="FNR_nucleotide-bd"/>
</dbReference>
<dbReference type="InterPro" id="IPR017927">
    <property type="entry name" value="FAD-bd_FR_type"/>
</dbReference>
<dbReference type="SUPFAM" id="SSF63380">
    <property type="entry name" value="Riboflavin synthase domain-like"/>
    <property type="match status" value="1"/>
</dbReference>
<dbReference type="GO" id="GO:0004783">
    <property type="term" value="F:sulfite reductase (NADPH) activity"/>
    <property type="evidence" value="ECO:0007669"/>
    <property type="project" value="UniProtKB-EC"/>
</dbReference>
<reference evidence="7 8" key="1">
    <citation type="submission" date="2016-06" db="EMBL/GenBank/DDBJ databases">
        <authorList>
            <person name="Kjaerup R.B."/>
            <person name="Dalgaard T.S."/>
            <person name="Juul-Madsen H.R."/>
        </authorList>
    </citation>
    <scope>NUCLEOTIDE SEQUENCE [LARGE SCALE GENOMIC DNA]</scope>
    <source>
        <strain evidence="7 8">CECT 8886</strain>
    </source>
</reference>
<dbReference type="InterPro" id="IPR001709">
    <property type="entry name" value="Flavoprot_Pyr_Nucl_cyt_Rdtase"/>
</dbReference>
<dbReference type="PROSITE" id="PS50902">
    <property type="entry name" value="FLAVODOXIN_LIKE"/>
    <property type="match status" value="1"/>
</dbReference>
<dbReference type="InterPro" id="IPR017938">
    <property type="entry name" value="Riboflavin_synthase-like_b-brl"/>
</dbReference>
<dbReference type="Pfam" id="PF03929">
    <property type="entry name" value="PepSY_TM"/>
    <property type="match status" value="1"/>
</dbReference>
<keyword evidence="8" id="KW-1185">Reference proteome</keyword>
<feature type="domain" description="Flavodoxin-like" evidence="5">
    <location>
        <begin position="336"/>
        <end position="471"/>
    </location>
</feature>
<dbReference type="PANTHER" id="PTHR19384">
    <property type="entry name" value="NITRIC OXIDE SYNTHASE-RELATED"/>
    <property type="match status" value="1"/>
</dbReference>
<evidence type="ECO:0000313" key="7">
    <source>
        <dbReference type="EMBL" id="SBS25874.1"/>
    </source>
</evidence>
<dbReference type="STRING" id="1792290.MSP8886_00412"/>
<organism evidence="7 8">
    <name type="scientific">Marinomonas spartinae</name>
    <dbReference type="NCBI Taxonomy" id="1792290"/>
    <lineage>
        <taxon>Bacteria</taxon>
        <taxon>Pseudomonadati</taxon>
        <taxon>Pseudomonadota</taxon>
        <taxon>Gammaproteobacteria</taxon>
        <taxon>Oceanospirillales</taxon>
        <taxon>Oceanospirillaceae</taxon>
        <taxon>Marinomonas</taxon>
    </lineage>
</organism>
<keyword evidence="4" id="KW-0812">Transmembrane</keyword>
<evidence type="ECO:0000256" key="4">
    <source>
        <dbReference type="SAM" id="Phobius"/>
    </source>
</evidence>
<dbReference type="GO" id="GO:0010181">
    <property type="term" value="F:FMN binding"/>
    <property type="evidence" value="ECO:0007669"/>
    <property type="project" value="InterPro"/>
</dbReference>
<keyword evidence="2" id="KW-0288">FMN</keyword>
<dbReference type="GO" id="GO:0005829">
    <property type="term" value="C:cytosol"/>
    <property type="evidence" value="ECO:0007669"/>
    <property type="project" value="TreeGrafter"/>
</dbReference>
<dbReference type="InterPro" id="IPR029039">
    <property type="entry name" value="Flavoprotein-like_sf"/>
</dbReference>
<feature type="domain" description="FAD-binding FR-type" evidence="6">
    <location>
        <begin position="487"/>
        <end position="592"/>
    </location>
</feature>
<evidence type="ECO:0000259" key="5">
    <source>
        <dbReference type="PROSITE" id="PS50902"/>
    </source>
</evidence>
<dbReference type="GO" id="GO:0050660">
    <property type="term" value="F:flavin adenine dinucleotide binding"/>
    <property type="evidence" value="ECO:0007669"/>
    <property type="project" value="TreeGrafter"/>
</dbReference>
<keyword evidence="7" id="KW-0560">Oxidoreductase</keyword>
<dbReference type="InterPro" id="IPR005625">
    <property type="entry name" value="PepSY-ass_TM"/>
</dbReference>
<keyword evidence="4" id="KW-0472">Membrane</keyword>
<dbReference type="CDD" id="cd06201">
    <property type="entry name" value="SiR_like2"/>
    <property type="match status" value="1"/>
</dbReference>
<gene>
    <name evidence="7" type="primary">cysJ</name>
    <name evidence="7" type="ORF">MSP8886_00412</name>
</gene>
<dbReference type="InterPro" id="IPR008254">
    <property type="entry name" value="Flavodoxin/NO_synth"/>
</dbReference>
<accession>A0A1A8T3B8</accession>